<evidence type="ECO:0000313" key="15">
    <source>
        <dbReference type="EMBL" id="KAK7829070.1"/>
    </source>
</evidence>
<sequence length="459" mass="50662">MVLGVRAIPFTFVAHVLAILGVVFVLVWTLHFRGGFAWEAPNKSLIFNLHPFLMLVGFIIIGGEAIISYKSLPLRKDVKKLIHLVLHAIALVLGILGIYTAFKYHNESGIVNLYSLHSWLGIGIIVLYGIQWLYGFLVFFYPGGTIGLRSDSVPWHVVFGLTVFTLAVGNGAIGFLEKLTFLENTGLAKYGSEALLVNFTAVITILFGAFLFYKDQDRGDRDFLVQRNMVLGVRAIPFTFVAHVLAILGVVFVLVWTLHFRGGFAWEAPNKSLIFNLHPFLMLVGFIIIGGEAIISYKSLPLRKDVKKLIHLVLHAIALVLGILGIYTAFKYHNESGIVNLYSLHSWLGIGIIVLYGIQWLYGFLVFFYPGGTIGLRSDSVPWHVVFGLTVFTLAVGNGAIGFLEKLTFLENTGLAKYGSEALLVNFTAVITILFGAFVILSVLSQSPAEDDENSYSAI</sequence>
<dbReference type="Proteomes" id="UP000237347">
    <property type="component" value="Unassembled WGS sequence"/>
</dbReference>
<dbReference type="Gene3D" id="1.20.120.1770">
    <property type="match status" value="2"/>
</dbReference>
<feature type="domain" description="Cytochrome b561" evidence="14">
    <location>
        <begin position="13"/>
        <end position="216"/>
    </location>
</feature>
<evidence type="ECO:0000256" key="7">
    <source>
        <dbReference type="ARBA" id="ARBA00022982"/>
    </source>
</evidence>
<dbReference type="GO" id="GO:0016020">
    <property type="term" value="C:membrane"/>
    <property type="evidence" value="ECO:0007669"/>
    <property type="project" value="UniProtKB-SubCell"/>
</dbReference>
<keyword evidence="9" id="KW-0408">Iron</keyword>
<dbReference type="CDD" id="cd08766">
    <property type="entry name" value="Cyt_b561_ACYB-1_like"/>
    <property type="match status" value="2"/>
</dbReference>
<dbReference type="Pfam" id="PF03188">
    <property type="entry name" value="Cytochrom_B561"/>
    <property type="match status" value="2"/>
</dbReference>
<evidence type="ECO:0000256" key="9">
    <source>
        <dbReference type="ARBA" id="ARBA00023004"/>
    </source>
</evidence>
<evidence type="ECO:0000256" key="13">
    <source>
        <dbReference type="SAM" id="Phobius"/>
    </source>
</evidence>
<feature type="transmembrane region" description="Helical" evidence="13">
    <location>
        <begin position="424"/>
        <end position="444"/>
    </location>
</feature>
<dbReference type="EC" id="7.2.1.3" evidence="11"/>
<dbReference type="AlphaFoldDB" id="A0AAW0JQD3"/>
<keyword evidence="8 13" id="KW-1133">Transmembrane helix</keyword>
<evidence type="ECO:0000256" key="1">
    <source>
        <dbReference type="ARBA" id="ARBA00001970"/>
    </source>
</evidence>
<keyword evidence="10 13" id="KW-0472">Membrane</keyword>
<feature type="transmembrane region" description="Helical" evidence="13">
    <location>
        <begin position="81"/>
        <end position="99"/>
    </location>
</feature>
<dbReference type="SMART" id="SM00665">
    <property type="entry name" value="B561"/>
    <property type="match status" value="2"/>
</dbReference>
<feature type="transmembrane region" description="Helical" evidence="13">
    <location>
        <begin position="235"/>
        <end position="257"/>
    </location>
</feature>
<feature type="transmembrane region" description="Helical" evidence="13">
    <location>
        <begin position="347"/>
        <end position="369"/>
    </location>
</feature>
<accession>A0AAW0JQD3</accession>
<feature type="domain" description="Cytochrome b561" evidence="14">
    <location>
        <begin position="241"/>
        <end position="444"/>
    </location>
</feature>
<evidence type="ECO:0000256" key="5">
    <source>
        <dbReference type="ARBA" id="ARBA00022692"/>
    </source>
</evidence>
<dbReference type="InterPro" id="IPR043205">
    <property type="entry name" value="CYB561/CYBRD1-like"/>
</dbReference>
<feature type="transmembrane region" description="Helical" evidence="13">
    <location>
        <begin position="119"/>
        <end position="141"/>
    </location>
</feature>
<evidence type="ECO:0000256" key="10">
    <source>
        <dbReference type="ARBA" id="ARBA00023136"/>
    </source>
</evidence>
<evidence type="ECO:0000256" key="8">
    <source>
        <dbReference type="ARBA" id="ARBA00022989"/>
    </source>
</evidence>
<feature type="transmembrane region" description="Helical" evidence="13">
    <location>
        <begin position="195"/>
        <end position="214"/>
    </location>
</feature>
<evidence type="ECO:0000259" key="14">
    <source>
        <dbReference type="PROSITE" id="PS50939"/>
    </source>
</evidence>
<dbReference type="FunFam" id="1.20.120.1770:FF:000001">
    <property type="entry name" value="Cytochrome b reductase 1"/>
    <property type="match status" value="2"/>
</dbReference>
<feature type="transmembrane region" description="Helical" evidence="13">
    <location>
        <begin position="153"/>
        <end position="175"/>
    </location>
</feature>
<evidence type="ECO:0000256" key="12">
    <source>
        <dbReference type="ARBA" id="ARBA00051575"/>
    </source>
</evidence>
<dbReference type="PROSITE" id="PS50939">
    <property type="entry name" value="CYTOCHROME_B561"/>
    <property type="match status" value="2"/>
</dbReference>
<proteinExistence type="predicted"/>
<dbReference type="InterPro" id="IPR006593">
    <property type="entry name" value="Cyt_b561/ferric_Rdtase_TM"/>
</dbReference>
<comment type="subcellular location">
    <subcellularLocation>
        <location evidence="2">Membrane</location>
        <topology evidence="2">Multi-pass membrane protein</topology>
    </subcellularLocation>
</comment>
<keyword evidence="4" id="KW-0349">Heme</keyword>
<keyword evidence="5 13" id="KW-0812">Transmembrane</keyword>
<keyword evidence="3" id="KW-0813">Transport</keyword>
<gene>
    <name evidence="15" type="primary">CYB561A_1</name>
    <name evidence="15" type="ORF">CFP56_029645</name>
</gene>
<comment type="catalytic activity">
    <reaction evidence="12">
        <text>Fe(3+)(out) + L-ascorbate(in) = monodehydro-L-ascorbate radical(in) + Fe(2+)(out) + H(+)</text>
        <dbReference type="Rhea" id="RHEA:30403"/>
        <dbReference type="ChEBI" id="CHEBI:15378"/>
        <dbReference type="ChEBI" id="CHEBI:29033"/>
        <dbReference type="ChEBI" id="CHEBI:29034"/>
        <dbReference type="ChEBI" id="CHEBI:38290"/>
        <dbReference type="ChEBI" id="CHEBI:59513"/>
        <dbReference type="EC" id="7.2.1.3"/>
    </reaction>
</comment>
<dbReference type="PANTHER" id="PTHR10106">
    <property type="entry name" value="CYTOCHROME B561-RELATED"/>
    <property type="match status" value="1"/>
</dbReference>
<evidence type="ECO:0000256" key="2">
    <source>
        <dbReference type="ARBA" id="ARBA00004141"/>
    </source>
</evidence>
<comment type="cofactor">
    <cofactor evidence="1">
        <name>heme b</name>
        <dbReference type="ChEBI" id="CHEBI:60344"/>
    </cofactor>
</comment>
<feature type="transmembrane region" description="Helical" evidence="13">
    <location>
        <begin position="309"/>
        <end position="327"/>
    </location>
</feature>
<evidence type="ECO:0000256" key="11">
    <source>
        <dbReference type="ARBA" id="ARBA00024225"/>
    </source>
</evidence>
<evidence type="ECO:0000256" key="4">
    <source>
        <dbReference type="ARBA" id="ARBA00022617"/>
    </source>
</evidence>
<dbReference type="EMBL" id="PKMF04000489">
    <property type="protein sequence ID" value="KAK7829070.1"/>
    <property type="molecule type" value="Genomic_DNA"/>
</dbReference>
<keyword evidence="7" id="KW-0249">Electron transport</keyword>
<name>A0AAW0JQD3_QUESU</name>
<comment type="caution">
    <text evidence="15">The sequence shown here is derived from an EMBL/GenBank/DDBJ whole genome shotgun (WGS) entry which is preliminary data.</text>
</comment>
<organism evidence="15 16">
    <name type="scientific">Quercus suber</name>
    <name type="common">Cork oak</name>
    <dbReference type="NCBI Taxonomy" id="58331"/>
    <lineage>
        <taxon>Eukaryota</taxon>
        <taxon>Viridiplantae</taxon>
        <taxon>Streptophyta</taxon>
        <taxon>Embryophyta</taxon>
        <taxon>Tracheophyta</taxon>
        <taxon>Spermatophyta</taxon>
        <taxon>Magnoliopsida</taxon>
        <taxon>eudicotyledons</taxon>
        <taxon>Gunneridae</taxon>
        <taxon>Pentapetalae</taxon>
        <taxon>rosids</taxon>
        <taxon>fabids</taxon>
        <taxon>Fagales</taxon>
        <taxon>Fagaceae</taxon>
        <taxon>Quercus</taxon>
    </lineage>
</organism>
<feature type="transmembrane region" description="Helical" evidence="13">
    <location>
        <begin position="49"/>
        <end position="69"/>
    </location>
</feature>
<protein>
    <recommendedName>
        <fullName evidence="11">ascorbate ferrireductase (transmembrane)</fullName>
        <ecNumber evidence="11">7.2.1.3</ecNumber>
    </recommendedName>
</protein>
<reference evidence="15 16" key="1">
    <citation type="journal article" date="2018" name="Sci. Data">
        <title>The draft genome sequence of cork oak.</title>
        <authorList>
            <person name="Ramos A.M."/>
            <person name="Usie A."/>
            <person name="Barbosa P."/>
            <person name="Barros P.M."/>
            <person name="Capote T."/>
            <person name="Chaves I."/>
            <person name="Simoes F."/>
            <person name="Abreu I."/>
            <person name="Carrasquinho I."/>
            <person name="Faro C."/>
            <person name="Guimaraes J.B."/>
            <person name="Mendonca D."/>
            <person name="Nobrega F."/>
            <person name="Rodrigues L."/>
            <person name="Saibo N.J.M."/>
            <person name="Varela M.C."/>
            <person name="Egas C."/>
            <person name="Matos J."/>
            <person name="Miguel C.M."/>
            <person name="Oliveira M.M."/>
            <person name="Ricardo C.P."/>
            <person name="Goncalves S."/>
        </authorList>
    </citation>
    <scope>NUCLEOTIDE SEQUENCE [LARGE SCALE GENOMIC DNA]</scope>
    <source>
        <strain evidence="16">cv. HL8</strain>
    </source>
</reference>
<dbReference type="GO" id="GO:0140571">
    <property type="term" value="F:transmembrane ascorbate ferrireductase activity"/>
    <property type="evidence" value="ECO:0007669"/>
    <property type="project" value="UniProtKB-EC"/>
</dbReference>
<keyword evidence="6" id="KW-0479">Metal-binding</keyword>
<evidence type="ECO:0000256" key="6">
    <source>
        <dbReference type="ARBA" id="ARBA00022723"/>
    </source>
</evidence>
<dbReference type="GO" id="GO:0046872">
    <property type="term" value="F:metal ion binding"/>
    <property type="evidence" value="ECO:0007669"/>
    <property type="project" value="UniProtKB-KW"/>
</dbReference>
<keyword evidence="16" id="KW-1185">Reference proteome</keyword>
<dbReference type="PANTHER" id="PTHR10106:SF22">
    <property type="entry name" value="TRANSMEMBRANE ASCORBATE FERRIREDUCTASE 1"/>
    <property type="match status" value="1"/>
</dbReference>
<evidence type="ECO:0000313" key="16">
    <source>
        <dbReference type="Proteomes" id="UP000237347"/>
    </source>
</evidence>
<feature type="transmembrane region" description="Helical" evidence="13">
    <location>
        <begin position="381"/>
        <end position="404"/>
    </location>
</feature>
<feature type="transmembrane region" description="Helical" evidence="13">
    <location>
        <begin position="7"/>
        <end position="29"/>
    </location>
</feature>
<evidence type="ECO:0000256" key="3">
    <source>
        <dbReference type="ARBA" id="ARBA00022448"/>
    </source>
</evidence>
<feature type="transmembrane region" description="Helical" evidence="13">
    <location>
        <begin position="277"/>
        <end position="297"/>
    </location>
</feature>